<proteinExistence type="predicted"/>
<dbReference type="Proteomes" id="UP000235786">
    <property type="component" value="Unassembled WGS sequence"/>
</dbReference>
<sequence>MRGFNDVPGSLPTDRIPLDFDPRTTPFPDIAEKALNNLSETPTTNDLLWRDFLCMTGKIRTVAGSEKIRKEWAAYSQERVPRDFKAAKATISRPTPDSSWVDVPFTFVTSQEGGLIGNCSGFVSFMLDDDGSGWRVWMLRTMLENFEGCGHPDDPSPIFRNPPANLSDQLEHQVSVLIVGAGQAGLSLAGRLGALGISYILLEKEAEIGYSWTGKYDGVTQHTIREMNNLPFDRTYKASDPMLLPAKVVAEGFKNYVRKYHINIWLAANVEKCLVGNGQIRWTVSVRKDGREHTIKARHLALAMGARVSVPNPPKIPDAALFKGTILDIGSFKNSAPWRGKKGIVVGSATGGHDVAQDMLDNGLSSITMLQRNETPVFPIEWVSQGQSLIYNLNVPPELADRAEETQPLKISREGVRLNFKALMAAEKARFDALECVGFHVAWDASLNDLLILRGGTYYIDVGTSARIANGDIKIKSGDKIKRFVEKGLEFESGEVREADVVVFATGYQKDPRIQAASVVGKEVAQSMRMSTGLDEDGEFDGNMMPVGRGLWLLGGAVSMARWNSRFVALQIQAELMGKPFPECRWDGAGKGYGQAMKL</sequence>
<dbReference type="InterPro" id="IPR036188">
    <property type="entry name" value="FAD/NAD-bd_sf"/>
</dbReference>
<evidence type="ECO:0000313" key="2">
    <source>
        <dbReference type="EMBL" id="PMD43911.1"/>
    </source>
</evidence>
<keyword evidence="3" id="KW-1185">Reference proteome</keyword>
<dbReference type="AlphaFoldDB" id="A0A2J6RZH3"/>
<name>A0A2J6RZH3_HYAVF</name>
<dbReference type="Gene3D" id="3.50.50.60">
    <property type="entry name" value="FAD/NAD(P)-binding domain"/>
    <property type="match status" value="1"/>
</dbReference>
<reference evidence="2 3" key="1">
    <citation type="submission" date="2016-04" db="EMBL/GenBank/DDBJ databases">
        <title>A degradative enzymes factory behind the ericoid mycorrhizal symbiosis.</title>
        <authorList>
            <consortium name="DOE Joint Genome Institute"/>
            <person name="Martino E."/>
            <person name="Morin E."/>
            <person name="Grelet G."/>
            <person name="Kuo A."/>
            <person name="Kohler A."/>
            <person name="Daghino S."/>
            <person name="Barry K."/>
            <person name="Choi C."/>
            <person name="Cichocki N."/>
            <person name="Clum A."/>
            <person name="Copeland A."/>
            <person name="Hainaut M."/>
            <person name="Haridas S."/>
            <person name="Labutti K."/>
            <person name="Lindquist E."/>
            <person name="Lipzen A."/>
            <person name="Khouja H.-R."/>
            <person name="Murat C."/>
            <person name="Ohm R."/>
            <person name="Olson A."/>
            <person name="Spatafora J."/>
            <person name="Veneault-Fourrey C."/>
            <person name="Henrissat B."/>
            <person name="Grigoriev I."/>
            <person name="Martin F."/>
            <person name="Perotto S."/>
        </authorList>
    </citation>
    <scope>NUCLEOTIDE SEQUENCE [LARGE SCALE GENOMIC DNA]</scope>
    <source>
        <strain evidence="2 3">F</strain>
    </source>
</reference>
<gene>
    <name evidence="2" type="ORF">L207DRAFT_508680</name>
</gene>
<keyword evidence="2" id="KW-0503">Monooxygenase</keyword>
<accession>A0A2J6RZH3</accession>
<dbReference type="PANTHER" id="PTHR43539">
    <property type="entry name" value="FLAVIN-BINDING MONOOXYGENASE-LIKE PROTEIN (AFU_ORTHOLOGUE AFUA_4G09220)"/>
    <property type="match status" value="1"/>
</dbReference>
<dbReference type="InterPro" id="IPR050982">
    <property type="entry name" value="Auxin_biosynth/cation_transpt"/>
</dbReference>
<dbReference type="GO" id="GO:0004497">
    <property type="term" value="F:monooxygenase activity"/>
    <property type="evidence" value="ECO:0007669"/>
    <property type="project" value="UniProtKB-KW"/>
</dbReference>
<evidence type="ECO:0000313" key="3">
    <source>
        <dbReference type="Proteomes" id="UP000235786"/>
    </source>
</evidence>
<keyword evidence="1" id="KW-0560">Oxidoreductase</keyword>
<dbReference type="OrthoDB" id="74360at2759"/>
<dbReference type="Pfam" id="PF13738">
    <property type="entry name" value="Pyr_redox_3"/>
    <property type="match status" value="1"/>
</dbReference>
<evidence type="ECO:0000256" key="1">
    <source>
        <dbReference type="ARBA" id="ARBA00023002"/>
    </source>
</evidence>
<dbReference type="EMBL" id="KZ613941">
    <property type="protein sequence ID" value="PMD43911.1"/>
    <property type="molecule type" value="Genomic_DNA"/>
</dbReference>
<dbReference type="GO" id="GO:0050660">
    <property type="term" value="F:flavin adenine dinucleotide binding"/>
    <property type="evidence" value="ECO:0007669"/>
    <property type="project" value="TreeGrafter"/>
</dbReference>
<dbReference type="PANTHER" id="PTHR43539:SF68">
    <property type="entry name" value="FLAVIN-BINDING MONOOXYGENASE-LIKE PROTEIN (AFU_ORTHOLOGUE AFUA_4G09220)"/>
    <property type="match status" value="1"/>
</dbReference>
<dbReference type="SUPFAM" id="SSF51905">
    <property type="entry name" value="FAD/NAD(P)-binding domain"/>
    <property type="match status" value="1"/>
</dbReference>
<protein>
    <submittedName>
        <fullName evidence="2">Flavin-containing monooxygenase</fullName>
    </submittedName>
</protein>
<organism evidence="2 3">
    <name type="scientific">Hyaloscypha variabilis (strain UAMH 11265 / GT02V1 / F)</name>
    <name type="common">Meliniomyces variabilis</name>
    <dbReference type="NCBI Taxonomy" id="1149755"/>
    <lineage>
        <taxon>Eukaryota</taxon>
        <taxon>Fungi</taxon>
        <taxon>Dikarya</taxon>
        <taxon>Ascomycota</taxon>
        <taxon>Pezizomycotina</taxon>
        <taxon>Leotiomycetes</taxon>
        <taxon>Helotiales</taxon>
        <taxon>Hyaloscyphaceae</taxon>
        <taxon>Hyaloscypha</taxon>
        <taxon>Hyaloscypha variabilis</taxon>
    </lineage>
</organism>